<reference evidence="2" key="2">
    <citation type="submission" date="2020-09" db="EMBL/GenBank/DDBJ databases">
        <authorList>
            <person name="Sun Q."/>
            <person name="Zhou Y."/>
        </authorList>
    </citation>
    <scope>NUCLEOTIDE SEQUENCE</scope>
    <source>
        <strain evidence="2">CGMCC 4.5737</strain>
    </source>
</reference>
<feature type="transmembrane region" description="Helical" evidence="1">
    <location>
        <begin position="185"/>
        <end position="205"/>
    </location>
</feature>
<name>A0A8J3FYK4_9PSEU</name>
<feature type="transmembrane region" description="Helical" evidence="1">
    <location>
        <begin position="34"/>
        <end position="52"/>
    </location>
</feature>
<proteinExistence type="predicted"/>
<dbReference type="AlphaFoldDB" id="A0A8J3FYK4"/>
<dbReference type="EMBL" id="BMMK01000037">
    <property type="protein sequence ID" value="GGM76547.1"/>
    <property type="molecule type" value="Genomic_DNA"/>
</dbReference>
<dbReference type="RefSeq" id="WP_189061246.1">
    <property type="nucleotide sequence ID" value="NZ_BMMK01000037.1"/>
</dbReference>
<sequence>MNPDAVIATVITVVLAGGLAIVLLLHWARTPRALLALLLVGLASSALVNLLIKHPIATLVSHSAGIATDPSLASPPWYLAFALLLAPVTEEAIKAAPILLPRIRRLAATSSATSLWAGMTLGMSFGIGEAAYIGLKLATTHDPSPPSWYLLLPGFGGERLLATLAHGLMTTIVIRAILHPHRTALLGYLTAITAHVLCNTGPLLYGLHLVPATVAGAMFTVVVLVLTLIFERWHRTELRNRPPTTTTLYQTE</sequence>
<feature type="transmembrane region" description="Helical" evidence="1">
    <location>
        <begin position="6"/>
        <end position="27"/>
    </location>
</feature>
<gene>
    <name evidence="2" type="ORF">GCM10012275_54110</name>
</gene>
<organism evidence="2 3">
    <name type="scientific">Longimycelium tulufanense</name>
    <dbReference type="NCBI Taxonomy" id="907463"/>
    <lineage>
        <taxon>Bacteria</taxon>
        <taxon>Bacillati</taxon>
        <taxon>Actinomycetota</taxon>
        <taxon>Actinomycetes</taxon>
        <taxon>Pseudonocardiales</taxon>
        <taxon>Pseudonocardiaceae</taxon>
        <taxon>Longimycelium</taxon>
    </lineage>
</organism>
<dbReference type="Proteomes" id="UP000637578">
    <property type="component" value="Unassembled WGS sequence"/>
</dbReference>
<comment type="caution">
    <text evidence="2">The sequence shown here is derived from an EMBL/GenBank/DDBJ whole genome shotgun (WGS) entry which is preliminary data.</text>
</comment>
<feature type="transmembrane region" description="Helical" evidence="1">
    <location>
        <begin position="77"/>
        <end position="100"/>
    </location>
</feature>
<keyword evidence="1" id="KW-1133">Transmembrane helix</keyword>
<protein>
    <submittedName>
        <fullName evidence="2">Uncharacterized protein</fullName>
    </submittedName>
</protein>
<keyword evidence="1" id="KW-0472">Membrane</keyword>
<evidence type="ECO:0000313" key="3">
    <source>
        <dbReference type="Proteomes" id="UP000637578"/>
    </source>
</evidence>
<evidence type="ECO:0000256" key="1">
    <source>
        <dbReference type="SAM" id="Phobius"/>
    </source>
</evidence>
<keyword evidence="3" id="KW-1185">Reference proteome</keyword>
<feature type="transmembrane region" description="Helical" evidence="1">
    <location>
        <begin position="112"/>
        <end position="135"/>
    </location>
</feature>
<reference evidence="2" key="1">
    <citation type="journal article" date="2014" name="Int. J. Syst. Evol. Microbiol.">
        <title>Complete genome sequence of Corynebacterium casei LMG S-19264T (=DSM 44701T), isolated from a smear-ripened cheese.</title>
        <authorList>
            <consortium name="US DOE Joint Genome Institute (JGI-PGF)"/>
            <person name="Walter F."/>
            <person name="Albersmeier A."/>
            <person name="Kalinowski J."/>
            <person name="Ruckert C."/>
        </authorList>
    </citation>
    <scope>NUCLEOTIDE SEQUENCE</scope>
    <source>
        <strain evidence="2">CGMCC 4.5737</strain>
    </source>
</reference>
<keyword evidence="1" id="KW-0812">Transmembrane</keyword>
<feature type="transmembrane region" description="Helical" evidence="1">
    <location>
        <begin position="211"/>
        <end position="230"/>
    </location>
</feature>
<evidence type="ECO:0000313" key="2">
    <source>
        <dbReference type="EMBL" id="GGM76547.1"/>
    </source>
</evidence>
<accession>A0A8J3FYK4</accession>
<feature type="transmembrane region" description="Helical" evidence="1">
    <location>
        <begin position="160"/>
        <end position="178"/>
    </location>
</feature>